<dbReference type="AlphaFoldDB" id="A0A154IHJ6"/>
<reference evidence="1" key="1">
    <citation type="submission" date="2016-03" db="EMBL/GenBank/DDBJ databases">
        <title>Microsymbionts genomes from the relict species Vavilovia formosa.</title>
        <authorList>
            <person name="Chirak E."/>
            <person name="Kimeklis A."/>
            <person name="Kopat V."/>
            <person name="Andronov E."/>
        </authorList>
    </citation>
    <scope>NUCLEOTIDE SEQUENCE [LARGE SCALE GENOMIC DNA]</scope>
    <source>
        <strain evidence="1">Vaf12</strain>
    </source>
</reference>
<dbReference type="SUPFAM" id="SSF56235">
    <property type="entry name" value="N-terminal nucleophile aminohydrolases (Ntn hydrolases)"/>
    <property type="match status" value="1"/>
</dbReference>
<sequence>MPEKRILFGRTWVKLIRNLWSIYLFLRGDKMTISICWQRKFRGVDEIIFASDSRLSAGYRWDCAQKIFPIEGPNFCISFAGNSDFAFPCIFQFQRMVKSYERFSTGAAPISVLAKDFLAIVNQLFALVDDKIIAQFNQTQFLLGGYDFETGEPYLRSIRFDEKSAKYKRFEVGGLSSGGLKAAVGFAGDLRSIYLGTLGKTMDRMRSEMDYQPLSALQEVLQQQGRDSPVGGKPQIVKVYKHRNYLPYAVRESQTSKDHYLFGRPLLAYEKVFYPVATLDCIGESNFVHYPRSTPNRELSKPLEIHS</sequence>
<name>A0A154IHJ6_RHILE</name>
<protein>
    <submittedName>
        <fullName evidence="1">Uncharacterized protein</fullName>
    </submittedName>
</protein>
<organism evidence="1">
    <name type="scientific">Rhizobium leguminosarum</name>
    <dbReference type="NCBI Taxonomy" id="384"/>
    <lineage>
        <taxon>Bacteria</taxon>
        <taxon>Pseudomonadati</taxon>
        <taxon>Pseudomonadota</taxon>
        <taxon>Alphaproteobacteria</taxon>
        <taxon>Hyphomicrobiales</taxon>
        <taxon>Rhizobiaceae</taxon>
        <taxon>Rhizobium/Agrobacterium group</taxon>
        <taxon>Rhizobium</taxon>
    </lineage>
</organism>
<dbReference type="EMBL" id="LVYU01000099">
    <property type="protein sequence ID" value="KZA99901.1"/>
    <property type="molecule type" value="Genomic_DNA"/>
</dbReference>
<gene>
    <name evidence="1" type="ORF">A4A59_20990</name>
</gene>
<comment type="caution">
    <text evidence="1">The sequence shown here is derived from an EMBL/GenBank/DDBJ whole genome shotgun (WGS) entry which is preliminary data.</text>
</comment>
<dbReference type="Gene3D" id="3.60.20.10">
    <property type="entry name" value="Glutamine Phosphoribosylpyrophosphate, subunit 1, domain 1"/>
    <property type="match status" value="1"/>
</dbReference>
<accession>A0A154IHJ6</accession>
<proteinExistence type="predicted"/>
<evidence type="ECO:0000313" key="1">
    <source>
        <dbReference type="EMBL" id="KZA99901.1"/>
    </source>
</evidence>
<dbReference type="InterPro" id="IPR029055">
    <property type="entry name" value="Ntn_hydrolases_N"/>
</dbReference>